<dbReference type="Gene3D" id="3.40.630.190">
    <property type="entry name" value="LCP protein"/>
    <property type="match status" value="1"/>
</dbReference>
<feature type="compositionally biased region" description="Basic and acidic residues" evidence="2">
    <location>
        <begin position="325"/>
        <end position="334"/>
    </location>
</feature>
<organism evidence="4 5">
    <name type="scientific">Patulibacter brassicae</name>
    <dbReference type="NCBI Taxonomy" id="1705717"/>
    <lineage>
        <taxon>Bacteria</taxon>
        <taxon>Bacillati</taxon>
        <taxon>Actinomycetota</taxon>
        <taxon>Thermoleophilia</taxon>
        <taxon>Solirubrobacterales</taxon>
        <taxon>Patulibacteraceae</taxon>
        <taxon>Patulibacter</taxon>
    </lineage>
</organism>
<dbReference type="EMBL" id="JAXAVX010000002">
    <property type="protein sequence ID" value="MDX8151437.1"/>
    <property type="molecule type" value="Genomic_DNA"/>
</dbReference>
<dbReference type="InterPro" id="IPR004474">
    <property type="entry name" value="LytR_CpsA_psr"/>
</dbReference>
<reference evidence="4 5" key="1">
    <citation type="submission" date="2023-11" db="EMBL/GenBank/DDBJ databases">
        <authorList>
            <person name="Xu M."/>
            <person name="Jiang T."/>
        </authorList>
    </citation>
    <scope>NUCLEOTIDE SEQUENCE [LARGE SCALE GENOMIC DNA]</scope>
    <source>
        <strain evidence="4 5">SD</strain>
    </source>
</reference>
<protein>
    <submittedName>
        <fullName evidence="4">LCP family protein</fullName>
    </submittedName>
</protein>
<gene>
    <name evidence="4" type="ORF">SK069_07530</name>
</gene>
<feature type="domain" description="Cell envelope-related transcriptional attenuator" evidence="3">
    <location>
        <begin position="92"/>
        <end position="240"/>
    </location>
</feature>
<accession>A0ABU4VHY8</accession>
<evidence type="ECO:0000313" key="4">
    <source>
        <dbReference type="EMBL" id="MDX8151437.1"/>
    </source>
</evidence>
<name>A0ABU4VHY8_9ACTN</name>
<keyword evidence="5" id="KW-1185">Reference proteome</keyword>
<dbReference type="Pfam" id="PF03816">
    <property type="entry name" value="LytR_cpsA_psr"/>
    <property type="match status" value="1"/>
</dbReference>
<evidence type="ECO:0000256" key="1">
    <source>
        <dbReference type="ARBA" id="ARBA00006068"/>
    </source>
</evidence>
<dbReference type="Proteomes" id="UP001277761">
    <property type="component" value="Unassembled WGS sequence"/>
</dbReference>
<comment type="caution">
    <text evidence="4">The sequence shown here is derived from an EMBL/GenBank/DDBJ whole genome shotgun (WGS) entry which is preliminary data.</text>
</comment>
<proteinExistence type="inferred from homology"/>
<sequence>MSSLSVRPPRPGIGFGLRILLAGIVVLAFAGAAVATTVENEAKKSIEALDPERTQVKGLEGVLADVEPGKPQTVLLVGDDRRLSDDKSTPTRSDTMILLRLDPDANATTMLSLPRDLLIDLGGGRQKLNDSYTRGPRQLIRTIQTMLSTPGEEFLIHHYVSIRFGAFSRAVNFFGCFYADIDRKYFNPPNSGYAKIDVPSGYQRMCGEDSLDYVRFRHTDSDLVREARQTNYLAEARAQIANSKLLGERNNLLRAINRYIKTDIGTPRGLLGVVRLAVDVAGKPTSKVKLQVADAGDRTNVVTTPAALARAARQFLHPASVPGRRAREARDEAAKTGARPARRQARRKKARTPDSLFANPMAARQAIQQSDIVKDAQMPVYYPSLMTKRGNYRAQDSRGYDIRSPGGRTYPWRGYRIVVADPGVGQYYGVQGLTWDDPPILKLADDEERIGGRTWLVQYDGKQIRRLMWTSGRGTYWISNTLSNELTNAEMRALARSFTRYSS</sequence>
<comment type="similarity">
    <text evidence="1">Belongs to the LytR/CpsA/Psr (LCP) family.</text>
</comment>
<dbReference type="RefSeq" id="WP_319953586.1">
    <property type="nucleotide sequence ID" value="NZ_JAXAVX010000002.1"/>
</dbReference>
<evidence type="ECO:0000313" key="5">
    <source>
        <dbReference type="Proteomes" id="UP001277761"/>
    </source>
</evidence>
<feature type="compositionally biased region" description="Basic residues" evidence="2">
    <location>
        <begin position="340"/>
        <end position="350"/>
    </location>
</feature>
<dbReference type="NCBIfam" id="TIGR00350">
    <property type="entry name" value="lytR_cpsA_psr"/>
    <property type="match status" value="1"/>
</dbReference>
<feature type="region of interest" description="Disordered" evidence="2">
    <location>
        <begin position="321"/>
        <end position="353"/>
    </location>
</feature>
<dbReference type="PANTHER" id="PTHR33392">
    <property type="entry name" value="POLYISOPRENYL-TEICHOIC ACID--PEPTIDOGLYCAN TEICHOIC ACID TRANSFERASE TAGU"/>
    <property type="match status" value="1"/>
</dbReference>
<evidence type="ECO:0000259" key="3">
    <source>
        <dbReference type="Pfam" id="PF03816"/>
    </source>
</evidence>
<dbReference type="InterPro" id="IPR050922">
    <property type="entry name" value="LytR/CpsA/Psr_CW_biosynth"/>
</dbReference>
<evidence type="ECO:0000256" key="2">
    <source>
        <dbReference type="SAM" id="MobiDB-lite"/>
    </source>
</evidence>
<dbReference type="PANTHER" id="PTHR33392:SF6">
    <property type="entry name" value="POLYISOPRENYL-TEICHOIC ACID--PEPTIDOGLYCAN TEICHOIC ACID TRANSFERASE TAGU"/>
    <property type="match status" value="1"/>
</dbReference>